<reference evidence="1" key="1">
    <citation type="submission" date="2022-03" db="EMBL/GenBank/DDBJ databases">
        <title>Genomic analyses of argali, domestic sheep and their hybrids provide insights into chromosomal evolution, heterosis and genetic basis of agronomic traits.</title>
        <authorList>
            <person name="Li M."/>
        </authorList>
    </citation>
    <scope>NUCLEOTIDE SEQUENCE</scope>
    <source>
        <strain evidence="1">CAU-MHL-2022a</strain>
        <tissue evidence="1">Skin</tissue>
    </source>
</reference>
<dbReference type="Proteomes" id="UP001214576">
    <property type="component" value="Unassembled WGS sequence"/>
</dbReference>
<comment type="caution">
    <text evidence="1">The sequence shown here is derived from an EMBL/GenBank/DDBJ whole genome shotgun (WGS) entry which is preliminary data.</text>
</comment>
<dbReference type="EMBL" id="JAKZEL010000014">
    <property type="protein sequence ID" value="KAI4537835.1"/>
    <property type="molecule type" value="Genomic_DNA"/>
</dbReference>
<accession>A0AAD4Y4X5</accession>
<feature type="non-terminal residue" evidence="1">
    <location>
        <position position="268"/>
    </location>
</feature>
<dbReference type="AlphaFoldDB" id="A0AAD4Y4X5"/>
<protein>
    <submittedName>
        <fullName evidence="1">Uncharacterized protein</fullName>
    </submittedName>
</protein>
<evidence type="ECO:0000313" key="1">
    <source>
        <dbReference type="EMBL" id="KAI4537835.1"/>
    </source>
</evidence>
<dbReference type="PANTHER" id="PTHR33504">
    <property type="entry name" value="NADH DEHYDROGENASE (UBIQUINONE) 1 BETA SUBCOMPLEX, 4"/>
    <property type="match status" value="1"/>
</dbReference>
<dbReference type="PANTHER" id="PTHR33504:SF2">
    <property type="entry name" value="PROTEIN MFI"/>
    <property type="match status" value="1"/>
</dbReference>
<sequence>NVAVFQHFKRLINIRRQGEPRQIVRYINPKEVKFPPAIYYKIFTHRHIEDLCANSPRDYTKLPVKHTSHIKSDVLQEEDYSGWYRRIENNGWRPVCETFWSPTENVIVGDKKESEFHFSKLKRRQDMEKKRKIRKIEWMQQMYYAGNLEAKSTNYETLGLIQTATKGLLRTIEDGGIDSVMEWEVDEVLNWTNTLNFDDILNELYPVTSGIFLNVCHSSLGFRFEQAQEKIYDYEDILEEENKTQKDPSFETIYEKPRFTRLKPDSTY</sequence>
<keyword evidence="2" id="KW-1185">Reference proteome</keyword>
<feature type="non-terminal residue" evidence="1">
    <location>
        <position position="1"/>
    </location>
</feature>
<gene>
    <name evidence="1" type="ORF">MG293_012698</name>
</gene>
<proteinExistence type="predicted"/>
<organism evidence="1 2">
    <name type="scientific">Ovis ammon polii</name>
    <dbReference type="NCBI Taxonomy" id="230172"/>
    <lineage>
        <taxon>Eukaryota</taxon>
        <taxon>Metazoa</taxon>
        <taxon>Chordata</taxon>
        <taxon>Craniata</taxon>
        <taxon>Vertebrata</taxon>
        <taxon>Euteleostomi</taxon>
        <taxon>Mammalia</taxon>
        <taxon>Eutheria</taxon>
        <taxon>Laurasiatheria</taxon>
        <taxon>Artiodactyla</taxon>
        <taxon>Ruminantia</taxon>
        <taxon>Pecora</taxon>
        <taxon>Bovidae</taxon>
        <taxon>Caprinae</taxon>
        <taxon>Ovis</taxon>
    </lineage>
</organism>
<name>A0AAD4Y4X5_OVIAM</name>
<evidence type="ECO:0000313" key="2">
    <source>
        <dbReference type="Proteomes" id="UP001214576"/>
    </source>
</evidence>